<dbReference type="SMART" id="SM00900">
    <property type="entry name" value="FMN_bind"/>
    <property type="match status" value="1"/>
</dbReference>
<name>A0A370DAF5_9GAMM</name>
<comment type="function">
    <text evidence="6">Part of a membrane-bound complex that couples electron transfer with translocation of ions across the membrane.</text>
</comment>
<evidence type="ECO:0000313" key="9">
    <source>
        <dbReference type="EMBL" id="RDH81878.1"/>
    </source>
</evidence>
<sequence>MVKHPVVIAGSILAMFAVAGSTLVAFTHEFTKDRIAANERETLLRSLRTMVPSNTVDNDMTSDILVVNNPEMLGNSQTAVYRGRLMGQPVATVLTSVVPGGYSGPIKLLVAVRYDGTLGGVRVISHKETPGLGDKIEESRSDWIYSFDNKSLNDPKLQDWKVKRDGGIFDQFTGATITPRSIVEAVKKTLLYVKDNRDALYDKKAASDPEPQGNKKP</sequence>
<dbReference type="EMBL" id="QFXE01000021">
    <property type="protein sequence ID" value="RDH81878.1"/>
    <property type="molecule type" value="Genomic_DNA"/>
</dbReference>
<dbReference type="PIRSF" id="PIRSF006091">
    <property type="entry name" value="E_trnsport_RnfG"/>
    <property type="match status" value="1"/>
</dbReference>
<keyword evidence="6 7" id="KW-0812">Transmembrane</keyword>
<comment type="subunit">
    <text evidence="6">The complex is composed of six subunits: RnfA, RnfB, RnfC, RnfD, RnfE and RnfG.</text>
</comment>
<keyword evidence="6" id="KW-1003">Cell membrane</keyword>
<comment type="similarity">
    <text evidence="6">Belongs to the RnfG family.</text>
</comment>
<dbReference type="Pfam" id="PF04205">
    <property type="entry name" value="FMN_bind"/>
    <property type="match status" value="1"/>
</dbReference>
<dbReference type="AlphaFoldDB" id="A0A370DAF5"/>
<dbReference type="GO" id="GO:0022900">
    <property type="term" value="P:electron transport chain"/>
    <property type="evidence" value="ECO:0007669"/>
    <property type="project" value="UniProtKB-UniRule"/>
</dbReference>
<accession>A0A370DAF5</accession>
<comment type="caution">
    <text evidence="9">The sequence shown here is derived from an EMBL/GenBank/DDBJ whole genome shotgun (WGS) entry which is preliminary data.</text>
</comment>
<proteinExistence type="inferred from homology"/>
<keyword evidence="4 6" id="KW-0288">FMN</keyword>
<keyword evidence="6 7" id="KW-1133">Transmembrane helix</keyword>
<reference evidence="9 10" key="1">
    <citation type="journal article" date="2018" name="ISME J.">
        <title>Endosymbiont genomes yield clues of tubeworm success.</title>
        <authorList>
            <person name="Li Y."/>
            <person name="Liles M.R."/>
            <person name="Halanych K.M."/>
        </authorList>
    </citation>
    <scope>NUCLEOTIDE SEQUENCE [LARGE SCALE GENOMIC DNA]</scope>
    <source>
        <strain evidence="9">A1462</strain>
    </source>
</reference>
<organism evidence="9 10">
    <name type="scientific">endosymbiont of Escarpia spicata</name>
    <dbReference type="NCBI Taxonomy" id="2200908"/>
    <lineage>
        <taxon>Bacteria</taxon>
        <taxon>Pseudomonadati</taxon>
        <taxon>Pseudomonadota</taxon>
        <taxon>Gammaproteobacteria</taxon>
        <taxon>sulfur-oxidizing symbionts</taxon>
    </lineage>
</organism>
<keyword evidence="6 7" id="KW-0472">Membrane</keyword>
<dbReference type="Proteomes" id="UP000254771">
    <property type="component" value="Unassembled WGS sequence"/>
</dbReference>
<evidence type="ECO:0000313" key="10">
    <source>
        <dbReference type="Proteomes" id="UP000254771"/>
    </source>
</evidence>
<dbReference type="PANTHER" id="PTHR36118">
    <property type="entry name" value="ION-TRANSLOCATING OXIDOREDUCTASE COMPLEX SUBUNIT G"/>
    <property type="match status" value="1"/>
</dbReference>
<gene>
    <name evidence="6" type="primary">rnfG</name>
    <name evidence="9" type="ORF">DIZ78_15615</name>
</gene>
<evidence type="ECO:0000256" key="5">
    <source>
        <dbReference type="ARBA" id="ARBA00022982"/>
    </source>
</evidence>
<dbReference type="InterPro" id="IPR010209">
    <property type="entry name" value="Ion_transpt_RnfG/RsxG"/>
</dbReference>
<comment type="cofactor">
    <cofactor evidence="6">
        <name>FMN</name>
        <dbReference type="ChEBI" id="CHEBI:58210"/>
    </cofactor>
</comment>
<dbReference type="InterPro" id="IPR007329">
    <property type="entry name" value="FMN-bd"/>
</dbReference>
<dbReference type="PANTHER" id="PTHR36118:SF1">
    <property type="entry name" value="ION-TRANSLOCATING OXIDOREDUCTASE COMPLEX SUBUNIT G"/>
    <property type="match status" value="1"/>
</dbReference>
<keyword evidence="1 6" id="KW-0813">Transport</keyword>
<keyword evidence="6" id="KW-0997">Cell inner membrane</keyword>
<dbReference type="EC" id="7.-.-.-" evidence="6"/>
<protein>
    <recommendedName>
        <fullName evidence="6">Ion-translocating oxidoreductase complex subunit G</fullName>
        <ecNumber evidence="6">7.-.-.-</ecNumber>
    </recommendedName>
    <alternativeName>
        <fullName evidence="6">Rnf electron transport complex subunit G</fullName>
    </alternativeName>
</protein>
<evidence type="ECO:0000256" key="4">
    <source>
        <dbReference type="ARBA" id="ARBA00022643"/>
    </source>
</evidence>
<evidence type="ECO:0000256" key="2">
    <source>
        <dbReference type="ARBA" id="ARBA00022553"/>
    </source>
</evidence>
<evidence type="ECO:0000256" key="3">
    <source>
        <dbReference type="ARBA" id="ARBA00022630"/>
    </source>
</evidence>
<evidence type="ECO:0000256" key="7">
    <source>
        <dbReference type="SAM" id="Phobius"/>
    </source>
</evidence>
<keyword evidence="5 6" id="KW-0249">Electron transport</keyword>
<feature type="domain" description="FMN-binding" evidence="8">
    <location>
        <begin position="101"/>
        <end position="193"/>
    </location>
</feature>
<evidence type="ECO:0000256" key="6">
    <source>
        <dbReference type="HAMAP-Rule" id="MF_00479"/>
    </source>
</evidence>
<evidence type="ECO:0000256" key="1">
    <source>
        <dbReference type="ARBA" id="ARBA00022448"/>
    </source>
</evidence>
<comment type="subcellular location">
    <subcellularLocation>
        <location evidence="6">Cell inner membrane</location>
        <topology evidence="6">Single-pass membrane protein</topology>
    </subcellularLocation>
</comment>
<keyword evidence="10" id="KW-1185">Reference proteome</keyword>
<dbReference type="NCBIfam" id="TIGR01947">
    <property type="entry name" value="rnfG"/>
    <property type="match status" value="1"/>
</dbReference>
<feature type="transmembrane region" description="Helical" evidence="7">
    <location>
        <begin position="6"/>
        <end position="26"/>
    </location>
</feature>
<dbReference type="NCBIfam" id="NF002519">
    <property type="entry name" value="PRK01908.1"/>
    <property type="match status" value="1"/>
</dbReference>
<dbReference type="GO" id="GO:0010181">
    <property type="term" value="F:FMN binding"/>
    <property type="evidence" value="ECO:0007669"/>
    <property type="project" value="InterPro"/>
</dbReference>
<evidence type="ECO:0000259" key="8">
    <source>
        <dbReference type="SMART" id="SM00900"/>
    </source>
</evidence>
<keyword evidence="2 6" id="KW-0597">Phosphoprotein</keyword>
<dbReference type="GO" id="GO:0009055">
    <property type="term" value="F:electron transfer activity"/>
    <property type="evidence" value="ECO:0007669"/>
    <property type="project" value="InterPro"/>
</dbReference>
<dbReference type="GO" id="GO:0005886">
    <property type="term" value="C:plasma membrane"/>
    <property type="evidence" value="ECO:0007669"/>
    <property type="project" value="UniProtKB-SubCell"/>
</dbReference>
<keyword evidence="3 6" id="KW-0285">Flavoprotein</keyword>
<dbReference type="HAMAP" id="MF_00479">
    <property type="entry name" value="RsxG_RnfG"/>
    <property type="match status" value="1"/>
</dbReference>
<keyword evidence="6" id="KW-1278">Translocase</keyword>
<feature type="modified residue" description="FMN phosphoryl threonine" evidence="6">
    <location>
        <position position="176"/>
    </location>
</feature>